<comment type="caution">
    <text evidence="1">The sequence shown here is derived from an EMBL/GenBank/DDBJ whole genome shotgun (WGS) entry which is preliminary data.</text>
</comment>
<proteinExistence type="predicted"/>
<feature type="non-terminal residue" evidence="1">
    <location>
        <position position="125"/>
    </location>
</feature>
<evidence type="ECO:0000313" key="2">
    <source>
        <dbReference type="Proteomes" id="UP001497623"/>
    </source>
</evidence>
<dbReference type="AlphaFoldDB" id="A0AAV2SU61"/>
<accession>A0AAV2SU61</accession>
<keyword evidence="2" id="KW-1185">Reference proteome</keyword>
<organism evidence="1 2">
    <name type="scientific">Meganyctiphanes norvegica</name>
    <name type="common">Northern krill</name>
    <name type="synonym">Thysanopoda norvegica</name>
    <dbReference type="NCBI Taxonomy" id="48144"/>
    <lineage>
        <taxon>Eukaryota</taxon>
        <taxon>Metazoa</taxon>
        <taxon>Ecdysozoa</taxon>
        <taxon>Arthropoda</taxon>
        <taxon>Crustacea</taxon>
        <taxon>Multicrustacea</taxon>
        <taxon>Malacostraca</taxon>
        <taxon>Eumalacostraca</taxon>
        <taxon>Eucarida</taxon>
        <taxon>Euphausiacea</taxon>
        <taxon>Euphausiidae</taxon>
        <taxon>Meganyctiphanes</taxon>
    </lineage>
</organism>
<protein>
    <submittedName>
        <fullName evidence="1">Uncharacterized protein</fullName>
    </submittedName>
</protein>
<name>A0AAV2SU61_MEGNR</name>
<evidence type="ECO:0000313" key="1">
    <source>
        <dbReference type="EMBL" id="CAL4242805.1"/>
    </source>
</evidence>
<sequence length="125" mass="13424">MLTRSRPDLCENSTAYTTPSCPTISDTCDTVVPLAAPKYRTLHPGGMWIFATPPTTEAANLERNGFHTLYSIFSPSSSTEILFSPYTLSPGTIFFVTKTSSFPLAIKIPSCLCGSTSVCLPAPNP</sequence>
<dbReference type="Proteomes" id="UP001497623">
    <property type="component" value="Unassembled WGS sequence"/>
</dbReference>
<gene>
    <name evidence="1" type="ORF">MNOR_LOCUS40812</name>
</gene>
<dbReference type="EMBL" id="CAXKWB010132118">
    <property type="protein sequence ID" value="CAL4242805.1"/>
    <property type="molecule type" value="Genomic_DNA"/>
</dbReference>
<reference evidence="1 2" key="1">
    <citation type="submission" date="2024-05" db="EMBL/GenBank/DDBJ databases">
        <authorList>
            <person name="Wallberg A."/>
        </authorList>
    </citation>
    <scope>NUCLEOTIDE SEQUENCE [LARGE SCALE GENOMIC DNA]</scope>
</reference>